<dbReference type="PANTHER" id="PTHR45969:SF69">
    <property type="entry name" value="FINGER DOMAIN PROTEIN, PUTATIVE (AFU_ORTHOLOGUE AFUA_3G12190)-RELATED"/>
    <property type="match status" value="1"/>
</dbReference>
<feature type="domain" description="RING-type" evidence="5">
    <location>
        <begin position="20"/>
        <end position="63"/>
    </location>
</feature>
<accession>A0A0C3NHR3</accession>
<dbReference type="InterPro" id="IPR001841">
    <property type="entry name" value="Znf_RING"/>
</dbReference>
<dbReference type="Proteomes" id="UP000053257">
    <property type="component" value="Unassembled WGS sequence"/>
</dbReference>
<dbReference type="HOGENOM" id="CLU_013137_21_5_1"/>
<dbReference type="STRING" id="745531.A0A0C3NHR3"/>
<evidence type="ECO:0000256" key="3">
    <source>
        <dbReference type="ARBA" id="ARBA00022833"/>
    </source>
</evidence>
<keyword evidence="1" id="KW-0479">Metal-binding</keyword>
<dbReference type="InterPro" id="IPR013083">
    <property type="entry name" value="Znf_RING/FYVE/PHD"/>
</dbReference>
<dbReference type="Pfam" id="PF13639">
    <property type="entry name" value="zf-RING_2"/>
    <property type="match status" value="1"/>
</dbReference>
<sequence length="66" mass="7600">MRDGRTRVKRTLMGEPVDKCGICLTEFKDAEVACLGTRCPHAFHEYCLKRWVVQGKRMCPLCRAEV</sequence>
<keyword evidence="3" id="KW-0862">Zinc</keyword>
<name>A0A0C3NHR3_PHLG1</name>
<dbReference type="SMART" id="SM00184">
    <property type="entry name" value="RING"/>
    <property type="match status" value="1"/>
</dbReference>
<organism evidence="6 7">
    <name type="scientific">Phlebiopsis gigantea (strain 11061_1 CR5-6)</name>
    <name type="common">White-rot fungus</name>
    <name type="synonym">Peniophora gigantea</name>
    <dbReference type="NCBI Taxonomy" id="745531"/>
    <lineage>
        <taxon>Eukaryota</taxon>
        <taxon>Fungi</taxon>
        <taxon>Dikarya</taxon>
        <taxon>Basidiomycota</taxon>
        <taxon>Agaricomycotina</taxon>
        <taxon>Agaricomycetes</taxon>
        <taxon>Polyporales</taxon>
        <taxon>Phanerochaetaceae</taxon>
        <taxon>Phlebiopsis</taxon>
    </lineage>
</organism>
<dbReference type="GO" id="GO:0008270">
    <property type="term" value="F:zinc ion binding"/>
    <property type="evidence" value="ECO:0007669"/>
    <property type="project" value="UniProtKB-KW"/>
</dbReference>
<dbReference type="SUPFAM" id="SSF57850">
    <property type="entry name" value="RING/U-box"/>
    <property type="match status" value="1"/>
</dbReference>
<evidence type="ECO:0000256" key="4">
    <source>
        <dbReference type="PROSITE-ProRule" id="PRU00175"/>
    </source>
</evidence>
<dbReference type="EMBL" id="KN840577">
    <property type="protein sequence ID" value="KIP04369.1"/>
    <property type="molecule type" value="Genomic_DNA"/>
</dbReference>
<dbReference type="UniPathway" id="UPA00143"/>
<evidence type="ECO:0000313" key="7">
    <source>
        <dbReference type="Proteomes" id="UP000053257"/>
    </source>
</evidence>
<evidence type="ECO:0000256" key="1">
    <source>
        <dbReference type="ARBA" id="ARBA00022723"/>
    </source>
</evidence>
<dbReference type="PANTHER" id="PTHR45969">
    <property type="entry name" value="RING ZINC FINGER PROTEIN-RELATED"/>
    <property type="match status" value="1"/>
</dbReference>
<dbReference type="GO" id="GO:0016567">
    <property type="term" value="P:protein ubiquitination"/>
    <property type="evidence" value="ECO:0007669"/>
    <property type="project" value="UniProtKB-UniPathway"/>
</dbReference>
<dbReference type="Gene3D" id="3.30.40.10">
    <property type="entry name" value="Zinc/RING finger domain, C3HC4 (zinc finger)"/>
    <property type="match status" value="1"/>
</dbReference>
<evidence type="ECO:0000259" key="5">
    <source>
        <dbReference type="PROSITE" id="PS50089"/>
    </source>
</evidence>
<gene>
    <name evidence="6" type="ORF">PHLGIDRAFT_19992</name>
</gene>
<proteinExistence type="predicted"/>
<evidence type="ECO:0000256" key="2">
    <source>
        <dbReference type="ARBA" id="ARBA00022771"/>
    </source>
</evidence>
<reference evidence="6 7" key="1">
    <citation type="journal article" date="2014" name="PLoS Genet.">
        <title>Analysis of the Phlebiopsis gigantea genome, transcriptome and secretome provides insight into its pioneer colonization strategies of wood.</title>
        <authorList>
            <person name="Hori C."/>
            <person name="Ishida T."/>
            <person name="Igarashi K."/>
            <person name="Samejima M."/>
            <person name="Suzuki H."/>
            <person name="Master E."/>
            <person name="Ferreira P."/>
            <person name="Ruiz-Duenas F.J."/>
            <person name="Held B."/>
            <person name="Canessa P."/>
            <person name="Larrondo L.F."/>
            <person name="Schmoll M."/>
            <person name="Druzhinina I.S."/>
            <person name="Kubicek C.P."/>
            <person name="Gaskell J.A."/>
            <person name="Kersten P."/>
            <person name="St John F."/>
            <person name="Glasner J."/>
            <person name="Sabat G."/>
            <person name="Splinter BonDurant S."/>
            <person name="Syed K."/>
            <person name="Yadav J."/>
            <person name="Mgbeahuruike A.C."/>
            <person name="Kovalchuk A."/>
            <person name="Asiegbu F.O."/>
            <person name="Lackner G."/>
            <person name="Hoffmeister D."/>
            <person name="Rencoret J."/>
            <person name="Gutierrez A."/>
            <person name="Sun H."/>
            <person name="Lindquist E."/>
            <person name="Barry K."/>
            <person name="Riley R."/>
            <person name="Grigoriev I.V."/>
            <person name="Henrissat B."/>
            <person name="Kues U."/>
            <person name="Berka R.M."/>
            <person name="Martinez A.T."/>
            <person name="Covert S.F."/>
            <person name="Blanchette R.A."/>
            <person name="Cullen D."/>
        </authorList>
    </citation>
    <scope>NUCLEOTIDE SEQUENCE [LARGE SCALE GENOMIC DNA]</scope>
    <source>
        <strain evidence="6 7">11061_1 CR5-6</strain>
    </source>
</reference>
<dbReference type="PROSITE" id="PS50089">
    <property type="entry name" value="ZF_RING_2"/>
    <property type="match status" value="1"/>
</dbReference>
<protein>
    <recommendedName>
        <fullName evidence="5">RING-type domain-containing protein</fullName>
    </recommendedName>
</protein>
<dbReference type="GO" id="GO:0061630">
    <property type="term" value="F:ubiquitin protein ligase activity"/>
    <property type="evidence" value="ECO:0007669"/>
    <property type="project" value="TreeGrafter"/>
</dbReference>
<keyword evidence="2 4" id="KW-0863">Zinc-finger</keyword>
<dbReference type="OrthoDB" id="8062037at2759"/>
<dbReference type="AlphaFoldDB" id="A0A0C3NHR3"/>
<evidence type="ECO:0000313" key="6">
    <source>
        <dbReference type="EMBL" id="KIP04369.1"/>
    </source>
</evidence>
<keyword evidence="7" id="KW-1185">Reference proteome</keyword>